<evidence type="ECO:0000256" key="1">
    <source>
        <dbReference type="ARBA" id="ARBA00023015"/>
    </source>
</evidence>
<proteinExistence type="predicted"/>
<feature type="DNA-binding region" description="H-T-H motif" evidence="4">
    <location>
        <begin position="44"/>
        <end position="63"/>
    </location>
</feature>
<dbReference type="Gene3D" id="1.10.357.10">
    <property type="entry name" value="Tetracycline Repressor, domain 2"/>
    <property type="match status" value="1"/>
</dbReference>
<reference evidence="6 7" key="1">
    <citation type="submission" date="2016-10" db="EMBL/GenBank/DDBJ databases">
        <authorList>
            <person name="de Groot N.N."/>
        </authorList>
    </citation>
    <scope>NUCLEOTIDE SEQUENCE [LARGE SCALE GENOMIC DNA]</scope>
    <source>
        <strain evidence="6 7">DSM 10495</strain>
    </source>
</reference>
<dbReference type="PROSITE" id="PS50977">
    <property type="entry name" value="HTH_TETR_2"/>
    <property type="match status" value="1"/>
</dbReference>
<dbReference type="PROSITE" id="PS01081">
    <property type="entry name" value="HTH_TETR_1"/>
    <property type="match status" value="1"/>
</dbReference>
<keyword evidence="7" id="KW-1185">Reference proteome</keyword>
<dbReference type="EMBL" id="FNSN01000003">
    <property type="protein sequence ID" value="SEC37785.1"/>
    <property type="molecule type" value="Genomic_DNA"/>
</dbReference>
<dbReference type="PANTHER" id="PTHR30055">
    <property type="entry name" value="HTH-TYPE TRANSCRIPTIONAL REGULATOR RUTR"/>
    <property type="match status" value="1"/>
</dbReference>
<dbReference type="AlphaFoldDB" id="A0A1H4S0S2"/>
<gene>
    <name evidence="6" type="ORF">SAMN04489745_2715</name>
</gene>
<organism evidence="6 7">
    <name type="scientific">Arthrobacter woluwensis</name>
    <dbReference type="NCBI Taxonomy" id="156980"/>
    <lineage>
        <taxon>Bacteria</taxon>
        <taxon>Bacillati</taxon>
        <taxon>Actinomycetota</taxon>
        <taxon>Actinomycetes</taxon>
        <taxon>Micrococcales</taxon>
        <taxon>Micrococcaceae</taxon>
        <taxon>Arthrobacter</taxon>
    </lineage>
</organism>
<sequence>MLGYDHGVETEQPSLRERRRAQTRRELAAAAAELFTAQGVVATTAEEIAARAAISLRTFYRYFRTKEEAIAPLLEIGAERWQDALRAVPAGSDGKEAVTAAIRHALTPQDRETADGMELVRNLLIAAEEDAELAGVWAVVNARSERELLAVMADRFGAANSLLLRLHATAATAAVRVGLEAWAADVSPAPGDDDGKPGHPASSLAVEAFRRLSAGL</sequence>
<evidence type="ECO:0000256" key="4">
    <source>
        <dbReference type="PROSITE-ProRule" id="PRU00335"/>
    </source>
</evidence>
<keyword evidence="2 4" id="KW-0238">DNA-binding</keyword>
<accession>A0A1H4S0S2</accession>
<dbReference type="Pfam" id="PF00440">
    <property type="entry name" value="TetR_N"/>
    <property type="match status" value="1"/>
</dbReference>
<dbReference type="GO" id="GO:0000976">
    <property type="term" value="F:transcription cis-regulatory region binding"/>
    <property type="evidence" value="ECO:0007669"/>
    <property type="project" value="TreeGrafter"/>
</dbReference>
<keyword evidence="3" id="KW-0804">Transcription</keyword>
<dbReference type="InterPro" id="IPR001647">
    <property type="entry name" value="HTH_TetR"/>
</dbReference>
<dbReference type="GO" id="GO:0003700">
    <property type="term" value="F:DNA-binding transcription factor activity"/>
    <property type="evidence" value="ECO:0007669"/>
    <property type="project" value="TreeGrafter"/>
</dbReference>
<dbReference type="Proteomes" id="UP000182652">
    <property type="component" value="Unassembled WGS sequence"/>
</dbReference>
<dbReference type="InterPro" id="IPR023772">
    <property type="entry name" value="DNA-bd_HTH_TetR-type_CS"/>
</dbReference>
<protein>
    <submittedName>
        <fullName evidence="6">DNA-binding transcriptional regulator, AcrR family</fullName>
    </submittedName>
</protein>
<evidence type="ECO:0000256" key="2">
    <source>
        <dbReference type="ARBA" id="ARBA00023125"/>
    </source>
</evidence>
<dbReference type="InterPro" id="IPR009057">
    <property type="entry name" value="Homeodomain-like_sf"/>
</dbReference>
<feature type="domain" description="HTH tetR-type" evidence="5">
    <location>
        <begin position="21"/>
        <end position="81"/>
    </location>
</feature>
<dbReference type="PRINTS" id="PR00455">
    <property type="entry name" value="HTHTETR"/>
</dbReference>
<name>A0A1H4S0S2_9MICC</name>
<dbReference type="PANTHER" id="PTHR30055:SF238">
    <property type="entry name" value="MYCOFACTOCIN BIOSYNTHESIS TRANSCRIPTIONAL REGULATOR MFTR-RELATED"/>
    <property type="match status" value="1"/>
</dbReference>
<evidence type="ECO:0000256" key="3">
    <source>
        <dbReference type="ARBA" id="ARBA00023163"/>
    </source>
</evidence>
<evidence type="ECO:0000313" key="6">
    <source>
        <dbReference type="EMBL" id="SEC37785.1"/>
    </source>
</evidence>
<dbReference type="InterPro" id="IPR050109">
    <property type="entry name" value="HTH-type_TetR-like_transc_reg"/>
</dbReference>
<dbReference type="STRING" id="156980.SAMN04489745_2715"/>
<evidence type="ECO:0000259" key="5">
    <source>
        <dbReference type="PROSITE" id="PS50977"/>
    </source>
</evidence>
<keyword evidence="1" id="KW-0805">Transcription regulation</keyword>
<evidence type="ECO:0000313" key="7">
    <source>
        <dbReference type="Proteomes" id="UP000182652"/>
    </source>
</evidence>
<dbReference type="SUPFAM" id="SSF46689">
    <property type="entry name" value="Homeodomain-like"/>
    <property type="match status" value="1"/>
</dbReference>